<keyword evidence="1" id="KW-0732">Signal</keyword>
<feature type="signal peptide" evidence="1">
    <location>
        <begin position="1"/>
        <end position="22"/>
    </location>
</feature>
<keyword evidence="3" id="KW-1185">Reference proteome</keyword>
<dbReference type="Gene3D" id="2.40.160.10">
    <property type="entry name" value="Porin"/>
    <property type="match status" value="1"/>
</dbReference>
<evidence type="ECO:0000313" key="2">
    <source>
        <dbReference type="EMBL" id="SMO68985.1"/>
    </source>
</evidence>
<gene>
    <name evidence="2" type="ORF">SAMN06265218_109128</name>
</gene>
<evidence type="ECO:0008006" key="4">
    <source>
        <dbReference type="Google" id="ProtNLM"/>
    </source>
</evidence>
<dbReference type="SUPFAM" id="SSF56935">
    <property type="entry name" value="Porins"/>
    <property type="match status" value="1"/>
</dbReference>
<dbReference type="RefSeq" id="WP_142714713.1">
    <property type="nucleotide sequence ID" value="NZ_FXTH01000009.1"/>
</dbReference>
<proteinExistence type="predicted"/>
<dbReference type="Proteomes" id="UP000317593">
    <property type="component" value="Unassembled WGS sequence"/>
</dbReference>
<name>A0A521DBJ6_9BACT</name>
<dbReference type="InterPro" id="IPR023614">
    <property type="entry name" value="Porin_dom_sf"/>
</dbReference>
<dbReference type="OrthoDB" id="1523161at2"/>
<dbReference type="EMBL" id="FXTH01000009">
    <property type="protein sequence ID" value="SMO68985.1"/>
    <property type="molecule type" value="Genomic_DNA"/>
</dbReference>
<dbReference type="AlphaFoldDB" id="A0A521DBJ6"/>
<protein>
    <recommendedName>
        <fullName evidence="4">Porin</fullName>
    </recommendedName>
</protein>
<accession>A0A521DBJ6</accession>
<reference evidence="2 3" key="1">
    <citation type="submission" date="2017-05" db="EMBL/GenBank/DDBJ databases">
        <authorList>
            <person name="Varghese N."/>
            <person name="Submissions S."/>
        </authorList>
    </citation>
    <scope>NUCLEOTIDE SEQUENCE [LARGE SCALE GENOMIC DNA]</scope>
    <source>
        <strain evidence="2 3">DSM 21194</strain>
    </source>
</reference>
<feature type="chain" id="PRO_5022005992" description="Porin" evidence="1">
    <location>
        <begin position="23"/>
        <end position="346"/>
    </location>
</feature>
<sequence length="346" mass="39192">MKKRIALLCAALFCLYLPTALAQVSVGDSGTLTGRVFTDYYWMAQNHDSDLEGKNGFWMRRIYLTYERSFSEAFSSRVRLEMNSAGDFSTSAEMIPNVKDAYLKWQNDRHQILAGISSTPTFGLTEDVWGYRSIEKSPQDLYDFGSSRDFGLSFKGSFDNDERLNYHFFVGNGNSNKPEVDKGKKVMVSLGYYLTEHLVIEGYADLNDQENQDIKTAQVFAGYQSETFNLGALYSFQHRESDIIGGDPTTELDLVSVFSNMRLHDSLKGFLRVDHMFDPYPGGSENSYIPFAENVESTFIVGGLDILLEEQIHLMPNIEAVTYGEDSTGERPDMDLIPRITLSYNF</sequence>
<evidence type="ECO:0000313" key="3">
    <source>
        <dbReference type="Proteomes" id="UP000317593"/>
    </source>
</evidence>
<evidence type="ECO:0000256" key="1">
    <source>
        <dbReference type="SAM" id="SignalP"/>
    </source>
</evidence>
<organism evidence="2 3">
    <name type="scientific">Fodinibius sediminis</name>
    <dbReference type="NCBI Taxonomy" id="1214077"/>
    <lineage>
        <taxon>Bacteria</taxon>
        <taxon>Pseudomonadati</taxon>
        <taxon>Balneolota</taxon>
        <taxon>Balneolia</taxon>
        <taxon>Balneolales</taxon>
        <taxon>Balneolaceae</taxon>
        <taxon>Fodinibius</taxon>
    </lineage>
</organism>